<organism evidence="1 2">
    <name type="scientific">Senna tora</name>
    <dbReference type="NCBI Taxonomy" id="362788"/>
    <lineage>
        <taxon>Eukaryota</taxon>
        <taxon>Viridiplantae</taxon>
        <taxon>Streptophyta</taxon>
        <taxon>Embryophyta</taxon>
        <taxon>Tracheophyta</taxon>
        <taxon>Spermatophyta</taxon>
        <taxon>Magnoliopsida</taxon>
        <taxon>eudicotyledons</taxon>
        <taxon>Gunneridae</taxon>
        <taxon>Pentapetalae</taxon>
        <taxon>rosids</taxon>
        <taxon>fabids</taxon>
        <taxon>Fabales</taxon>
        <taxon>Fabaceae</taxon>
        <taxon>Caesalpinioideae</taxon>
        <taxon>Cassia clade</taxon>
        <taxon>Senna</taxon>
    </lineage>
</organism>
<comment type="caution">
    <text evidence="1">The sequence shown here is derived from an EMBL/GenBank/DDBJ whole genome shotgun (WGS) entry which is preliminary data.</text>
</comment>
<keyword evidence="2" id="KW-1185">Reference proteome</keyword>
<dbReference type="EMBL" id="JAAIUW010000006">
    <property type="protein sequence ID" value="KAF7827265.1"/>
    <property type="molecule type" value="Genomic_DNA"/>
</dbReference>
<accession>A0A834TRR7</accession>
<gene>
    <name evidence="1" type="ORF">G2W53_018429</name>
</gene>
<name>A0A834TRR7_9FABA</name>
<evidence type="ECO:0000313" key="1">
    <source>
        <dbReference type="EMBL" id="KAF7827265.1"/>
    </source>
</evidence>
<sequence length="25" mass="2893">MLFEDPDWSDQMAGMDVPMRVPILV</sequence>
<evidence type="ECO:0000313" key="2">
    <source>
        <dbReference type="Proteomes" id="UP000634136"/>
    </source>
</evidence>
<protein>
    <submittedName>
        <fullName evidence="1">Uncharacterized protein</fullName>
    </submittedName>
</protein>
<dbReference type="AlphaFoldDB" id="A0A834TRR7"/>
<proteinExistence type="predicted"/>
<reference evidence="1" key="1">
    <citation type="submission" date="2020-09" db="EMBL/GenBank/DDBJ databases">
        <title>Genome-Enabled Discovery of Anthraquinone Biosynthesis in Senna tora.</title>
        <authorList>
            <person name="Kang S.-H."/>
            <person name="Pandey R.P."/>
            <person name="Lee C.-M."/>
            <person name="Sim J.-S."/>
            <person name="Jeong J.-T."/>
            <person name="Choi B.-S."/>
            <person name="Jung M."/>
            <person name="Ginzburg D."/>
            <person name="Zhao K."/>
            <person name="Won S.Y."/>
            <person name="Oh T.-J."/>
            <person name="Yu Y."/>
            <person name="Kim N.-H."/>
            <person name="Lee O.R."/>
            <person name="Lee T.-H."/>
            <person name="Bashyal P."/>
            <person name="Kim T.-S."/>
            <person name="Lee W.-H."/>
            <person name="Kawkins C."/>
            <person name="Kim C.-K."/>
            <person name="Kim J.S."/>
            <person name="Ahn B.O."/>
            <person name="Rhee S.Y."/>
            <person name="Sohng J.K."/>
        </authorList>
    </citation>
    <scope>NUCLEOTIDE SEQUENCE</scope>
    <source>
        <tissue evidence="1">Leaf</tissue>
    </source>
</reference>
<dbReference type="Proteomes" id="UP000634136">
    <property type="component" value="Unassembled WGS sequence"/>
</dbReference>